<dbReference type="EMBL" id="AEVG01000034">
    <property type="protein sequence ID" value="EFX92413.1"/>
    <property type="molecule type" value="Genomic_DNA"/>
</dbReference>
<dbReference type="InterPro" id="IPR023210">
    <property type="entry name" value="NADP_OxRdtase_dom"/>
</dbReference>
<feature type="domain" description="NADP-dependent oxidoreductase" evidence="2">
    <location>
        <begin position="17"/>
        <end position="94"/>
    </location>
</feature>
<dbReference type="Proteomes" id="UP000005467">
    <property type="component" value="Unassembled WGS sequence"/>
</dbReference>
<comment type="caution">
    <text evidence="3">The sequence shown here is derived from an EMBL/GenBank/DDBJ whole genome shotgun (WGS) entry which is preliminary data.</text>
</comment>
<dbReference type="SUPFAM" id="SSF51430">
    <property type="entry name" value="NAD(P)-linked oxidoreductase"/>
    <property type="match status" value="1"/>
</dbReference>
<feature type="region of interest" description="Disordered" evidence="1">
    <location>
        <begin position="1"/>
        <end position="20"/>
    </location>
</feature>
<accession>E8KF70</accession>
<evidence type="ECO:0000256" key="1">
    <source>
        <dbReference type="SAM" id="MobiDB-lite"/>
    </source>
</evidence>
<evidence type="ECO:0000313" key="4">
    <source>
        <dbReference type="Proteomes" id="UP000005467"/>
    </source>
</evidence>
<dbReference type="Pfam" id="PF00248">
    <property type="entry name" value="Aldo_ket_red"/>
    <property type="match status" value="1"/>
</dbReference>
<dbReference type="InterPro" id="IPR036812">
    <property type="entry name" value="NAD(P)_OxRdtase_dom_sf"/>
</dbReference>
<protein>
    <recommendedName>
        <fullName evidence="2">NADP-dependent oxidoreductase domain-containing protein</fullName>
    </recommendedName>
</protein>
<evidence type="ECO:0000313" key="3">
    <source>
        <dbReference type="EMBL" id="EFX92413.1"/>
    </source>
</evidence>
<proteinExistence type="predicted"/>
<organism evidence="3 4">
    <name type="scientific">Actinobacillus ureae ATCC 25976</name>
    <dbReference type="NCBI Taxonomy" id="887324"/>
    <lineage>
        <taxon>Bacteria</taxon>
        <taxon>Pseudomonadati</taxon>
        <taxon>Pseudomonadota</taxon>
        <taxon>Gammaproteobacteria</taxon>
        <taxon>Pasteurellales</taxon>
        <taxon>Pasteurellaceae</taxon>
        <taxon>Actinobacillus</taxon>
    </lineage>
</organism>
<dbReference type="HOGENOM" id="CLU_138538_0_0_6"/>
<keyword evidence="4" id="KW-1185">Reference proteome</keyword>
<sequence length="110" mass="11764">MSGKYSPENPMPAGSGRGETYNKVLPQLVALTDKMREIGEKQNASAAQISVAYTIAKGTLPILGATKLHHVTNAVQAMNITLTADEVSELEELAEETGVDTKGAWEESMM</sequence>
<dbReference type="Gene3D" id="3.20.20.100">
    <property type="entry name" value="NADP-dependent oxidoreductase domain"/>
    <property type="match status" value="1"/>
</dbReference>
<reference evidence="3 4" key="1">
    <citation type="submission" date="2011-01" db="EMBL/GenBank/DDBJ databases">
        <authorList>
            <person name="Muzny D."/>
            <person name="Qin X."/>
            <person name="Deng J."/>
            <person name="Jiang H."/>
            <person name="Liu Y."/>
            <person name="Qu J."/>
            <person name="Song X.-Z."/>
            <person name="Zhang L."/>
            <person name="Thornton R."/>
            <person name="Coyle M."/>
            <person name="Francisco L."/>
            <person name="Jackson L."/>
            <person name="Javaid M."/>
            <person name="Korchina V."/>
            <person name="Kovar C."/>
            <person name="Mata R."/>
            <person name="Mathew T."/>
            <person name="Ngo R."/>
            <person name="Nguyen L."/>
            <person name="Nguyen N."/>
            <person name="Okwuonu G."/>
            <person name="Ongeri F."/>
            <person name="Pham C."/>
            <person name="Simmons D."/>
            <person name="Wilczek-Boney K."/>
            <person name="Hale W."/>
            <person name="Jakkamsetti A."/>
            <person name="Pham P."/>
            <person name="Ruth R."/>
            <person name="San Lucas F."/>
            <person name="Warren J."/>
            <person name="Zhang J."/>
            <person name="Zhao Z."/>
            <person name="Zhou C."/>
            <person name="Zhu D."/>
            <person name="Lee S."/>
            <person name="Bess C."/>
            <person name="Blankenburg K."/>
            <person name="Forbes L."/>
            <person name="Fu Q."/>
            <person name="Gubbala S."/>
            <person name="Hirani K."/>
            <person name="Jayaseelan J.C."/>
            <person name="Lara F."/>
            <person name="Munidasa M."/>
            <person name="Palculict T."/>
            <person name="Patil S."/>
            <person name="Pu L.-L."/>
            <person name="Saada N."/>
            <person name="Tang L."/>
            <person name="Weissenberger G."/>
            <person name="Zhu Y."/>
            <person name="Hemphill L."/>
            <person name="Shang Y."/>
            <person name="Youmans B."/>
            <person name="Ayvaz T."/>
            <person name="Ross M."/>
            <person name="Santibanez J."/>
            <person name="Aqrawi P."/>
            <person name="Gross S."/>
            <person name="Joshi V."/>
            <person name="Fowler G."/>
            <person name="Nazareth L."/>
            <person name="Reid J."/>
            <person name="Worley K."/>
            <person name="Petrosino J."/>
            <person name="Highlander S."/>
            <person name="Gibbs R."/>
        </authorList>
    </citation>
    <scope>NUCLEOTIDE SEQUENCE [LARGE SCALE GENOMIC DNA]</scope>
    <source>
        <strain evidence="3 4">ATCC 25976</strain>
    </source>
</reference>
<evidence type="ECO:0000259" key="2">
    <source>
        <dbReference type="Pfam" id="PF00248"/>
    </source>
</evidence>
<dbReference type="AlphaFoldDB" id="E8KF70"/>
<name>E8KF70_9PAST</name>
<gene>
    <name evidence="3" type="ORF">HMPREF0027_0487</name>
</gene>